<sequence length="100" mass="11110">MCLQVVIAALYYNPQLLFETLEKLQLSVSSPTESITSHFIKQWIHDTDCFLGLHDRKLCVLGLCTLLSSSGVRPAAVNECASQIIPSLILLFDGLKRAYV</sequence>
<dbReference type="Proteomes" id="UP001233999">
    <property type="component" value="Unassembled WGS sequence"/>
</dbReference>
<comment type="caution">
    <text evidence="2">The sequence shown here is derived from an EMBL/GenBank/DDBJ whole genome shotgun (WGS) entry which is preliminary data.</text>
</comment>
<dbReference type="InterPro" id="IPR016024">
    <property type="entry name" value="ARM-type_fold"/>
</dbReference>
<dbReference type="AlphaFoldDB" id="A0AAD7ZB93"/>
<evidence type="ECO:0000313" key="2">
    <source>
        <dbReference type="EMBL" id="KAJ9577132.1"/>
    </source>
</evidence>
<organism evidence="2 3">
    <name type="scientific">Diploptera punctata</name>
    <name type="common">Pacific beetle cockroach</name>
    <dbReference type="NCBI Taxonomy" id="6984"/>
    <lineage>
        <taxon>Eukaryota</taxon>
        <taxon>Metazoa</taxon>
        <taxon>Ecdysozoa</taxon>
        <taxon>Arthropoda</taxon>
        <taxon>Hexapoda</taxon>
        <taxon>Insecta</taxon>
        <taxon>Pterygota</taxon>
        <taxon>Neoptera</taxon>
        <taxon>Polyneoptera</taxon>
        <taxon>Dictyoptera</taxon>
        <taxon>Blattodea</taxon>
        <taxon>Blaberoidea</taxon>
        <taxon>Blaberidae</taxon>
        <taxon>Diplopterinae</taxon>
        <taxon>Diploptera</taxon>
    </lineage>
</organism>
<accession>A0AAD7ZB93</accession>
<keyword evidence="3" id="KW-1185">Reference proteome</keyword>
<dbReference type="Gene3D" id="1.25.10.10">
    <property type="entry name" value="Leucine-rich Repeat Variant"/>
    <property type="match status" value="1"/>
</dbReference>
<protein>
    <recommendedName>
        <fullName evidence="1">Importin-7/11-like TPR repeats domain-containing protein</fullName>
    </recommendedName>
</protein>
<feature type="non-terminal residue" evidence="2">
    <location>
        <position position="100"/>
    </location>
</feature>
<dbReference type="InterPro" id="IPR011989">
    <property type="entry name" value="ARM-like"/>
</dbReference>
<evidence type="ECO:0000259" key="1">
    <source>
        <dbReference type="Pfam" id="PF25758"/>
    </source>
</evidence>
<reference evidence="2" key="1">
    <citation type="journal article" date="2023" name="IScience">
        <title>Live-bearing cockroach genome reveals convergent evolutionary mechanisms linked to viviparity in insects and beyond.</title>
        <authorList>
            <person name="Fouks B."/>
            <person name="Harrison M.C."/>
            <person name="Mikhailova A.A."/>
            <person name="Marchal E."/>
            <person name="English S."/>
            <person name="Carruthers M."/>
            <person name="Jennings E.C."/>
            <person name="Chiamaka E.L."/>
            <person name="Frigard R.A."/>
            <person name="Pippel M."/>
            <person name="Attardo G.M."/>
            <person name="Benoit J.B."/>
            <person name="Bornberg-Bauer E."/>
            <person name="Tobe S.S."/>
        </authorList>
    </citation>
    <scope>NUCLEOTIDE SEQUENCE</scope>
    <source>
        <strain evidence="2">Stay&amp;Tobe</strain>
    </source>
</reference>
<name>A0AAD7ZB93_DIPPU</name>
<proteinExistence type="predicted"/>
<gene>
    <name evidence="2" type="ORF">L9F63_006304</name>
</gene>
<dbReference type="SUPFAM" id="SSF48371">
    <property type="entry name" value="ARM repeat"/>
    <property type="match status" value="1"/>
</dbReference>
<dbReference type="Pfam" id="PF25758">
    <property type="entry name" value="TPR_IPO11"/>
    <property type="match status" value="1"/>
</dbReference>
<evidence type="ECO:0000313" key="3">
    <source>
        <dbReference type="Proteomes" id="UP001233999"/>
    </source>
</evidence>
<feature type="domain" description="Importin-7/11-like TPR repeats" evidence="1">
    <location>
        <begin position="10"/>
        <end position="74"/>
    </location>
</feature>
<reference evidence="2" key="2">
    <citation type="submission" date="2023-05" db="EMBL/GenBank/DDBJ databases">
        <authorList>
            <person name="Fouks B."/>
        </authorList>
    </citation>
    <scope>NUCLEOTIDE SEQUENCE</scope>
    <source>
        <strain evidence="2">Stay&amp;Tobe</strain>
        <tissue evidence="2">Testes</tissue>
    </source>
</reference>
<dbReference type="InterPro" id="IPR058669">
    <property type="entry name" value="TPR_IPO7/11-like"/>
</dbReference>
<dbReference type="EMBL" id="JASPKZ010009374">
    <property type="protein sequence ID" value="KAJ9577132.1"/>
    <property type="molecule type" value="Genomic_DNA"/>
</dbReference>